<accession>A0AC58H9M7</accession>
<gene>
    <name evidence="2" type="primary">vma12</name>
    <name evidence="2" type="synonym">tmem199</name>
    <name evidence="2" type="synonym">zgc:109974</name>
</gene>
<protein>
    <submittedName>
        <fullName evidence="2">Transmembrane protein 199 isoform X1</fullName>
    </submittedName>
</protein>
<organism evidence="1 2">
    <name type="scientific">Danio rerio</name>
    <name type="common">Zebrafish</name>
    <name type="synonym">Brachydanio rerio</name>
    <dbReference type="NCBI Taxonomy" id="7955"/>
    <lineage>
        <taxon>Eukaryota</taxon>
        <taxon>Metazoa</taxon>
        <taxon>Chordata</taxon>
        <taxon>Craniata</taxon>
        <taxon>Vertebrata</taxon>
        <taxon>Euteleostomi</taxon>
        <taxon>Actinopterygii</taxon>
        <taxon>Neopterygii</taxon>
        <taxon>Teleostei</taxon>
        <taxon>Ostariophysi</taxon>
        <taxon>Cypriniformes</taxon>
        <taxon>Danionidae</taxon>
        <taxon>Danioninae</taxon>
        <taxon>Danio</taxon>
    </lineage>
</organism>
<evidence type="ECO:0000313" key="1">
    <source>
        <dbReference type="Proteomes" id="UP000000437"/>
    </source>
</evidence>
<keyword evidence="2" id="KW-0472">Membrane</keyword>
<keyword evidence="1" id="KW-1185">Reference proteome</keyword>
<proteinExistence type="predicted"/>
<sequence length="175" mass="19857">MASSFKIGERFKERLRDLLESKSAISEELKEELKTFKDQSIIPFKTVRKLHKLLQDNGHPVHLHELFEDSTLHLPEVITPPRNPQLVARLEKIKAKLANEEYKRITRNVNPQEMNQHGTLADFGRQAFACSYLGSQYIFTETTARVIAAVIAASVVGLAELYVLVRTMEGDLGEP</sequence>
<dbReference type="RefSeq" id="XP_073778694.1">
    <property type="nucleotide sequence ID" value="XM_073922593.1"/>
</dbReference>
<dbReference type="Proteomes" id="UP000000437">
    <property type="component" value="Chromosome 15"/>
</dbReference>
<evidence type="ECO:0000313" key="2">
    <source>
        <dbReference type="RefSeq" id="XP_073778694.1"/>
    </source>
</evidence>
<reference evidence="2" key="1">
    <citation type="submission" date="2025-08" db="UniProtKB">
        <authorList>
            <consortium name="RefSeq"/>
        </authorList>
    </citation>
    <scope>IDENTIFICATION</scope>
    <source>
        <strain evidence="2">Tuebingen</strain>
        <tissue evidence="2">Fibroblasts and whole tissue</tissue>
    </source>
</reference>
<name>A0AC58H9M7_DANRE</name>
<keyword evidence="2" id="KW-0812">Transmembrane</keyword>